<accession>A0A5J4P3S9</accession>
<keyword evidence="5" id="KW-0342">GTP-binding</keyword>
<dbReference type="InterPro" id="IPR003008">
    <property type="entry name" value="Tubulin_FtsZ_GTPase"/>
</dbReference>
<keyword evidence="9" id="KW-1185">Reference proteome</keyword>
<organism evidence="8 9">
    <name type="scientific">Paragonimus westermani</name>
    <dbReference type="NCBI Taxonomy" id="34504"/>
    <lineage>
        <taxon>Eukaryota</taxon>
        <taxon>Metazoa</taxon>
        <taxon>Spiralia</taxon>
        <taxon>Lophotrochozoa</taxon>
        <taxon>Platyhelminthes</taxon>
        <taxon>Trematoda</taxon>
        <taxon>Digenea</taxon>
        <taxon>Plagiorchiida</taxon>
        <taxon>Troglotremata</taxon>
        <taxon>Troglotrematidae</taxon>
        <taxon>Paragonimus</taxon>
    </lineage>
</organism>
<evidence type="ECO:0000259" key="7">
    <source>
        <dbReference type="Pfam" id="PF00091"/>
    </source>
</evidence>
<dbReference type="SUPFAM" id="SSF52490">
    <property type="entry name" value="Tubulin nucleotide-binding domain-like"/>
    <property type="match status" value="1"/>
</dbReference>
<evidence type="ECO:0000256" key="5">
    <source>
        <dbReference type="ARBA" id="ARBA00023134"/>
    </source>
</evidence>
<evidence type="ECO:0000313" key="9">
    <source>
        <dbReference type="Proteomes" id="UP000324629"/>
    </source>
</evidence>
<evidence type="ECO:0000256" key="3">
    <source>
        <dbReference type="ARBA" id="ARBA00022741"/>
    </source>
</evidence>
<comment type="catalytic activity">
    <reaction evidence="6">
        <text>GTP + H2O = GDP + phosphate + H(+)</text>
        <dbReference type="Rhea" id="RHEA:19669"/>
        <dbReference type="ChEBI" id="CHEBI:15377"/>
        <dbReference type="ChEBI" id="CHEBI:15378"/>
        <dbReference type="ChEBI" id="CHEBI:37565"/>
        <dbReference type="ChEBI" id="CHEBI:43474"/>
        <dbReference type="ChEBI" id="CHEBI:58189"/>
    </reaction>
    <physiologicalReaction direction="left-to-right" evidence="6">
        <dbReference type="Rhea" id="RHEA:19670"/>
    </physiologicalReaction>
</comment>
<keyword evidence="2" id="KW-0493">Microtubule</keyword>
<dbReference type="GO" id="GO:0007017">
    <property type="term" value="P:microtubule-based process"/>
    <property type="evidence" value="ECO:0007669"/>
    <property type="project" value="InterPro"/>
</dbReference>
<dbReference type="PRINTS" id="PR01162">
    <property type="entry name" value="ALPHATUBULIN"/>
</dbReference>
<protein>
    <submittedName>
        <fullName evidence="8">Tubulin alpha</fullName>
    </submittedName>
</protein>
<dbReference type="PANTHER" id="PTHR11588">
    <property type="entry name" value="TUBULIN"/>
    <property type="match status" value="1"/>
</dbReference>
<comment type="caution">
    <text evidence="8">The sequence shown here is derived from an EMBL/GenBank/DDBJ whole genome shotgun (WGS) entry which is preliminary data.</text>
</comment>
<dbReference type="EMBL" id="QNGE01000057">
    <property type="protein sequence ID" value="KAA3682182.1"/>
    <property type="molecule type" value="Genomic_DNA"/>
</dbReference>
<keyword evidence="4" id="KW-0378">Hydrolase</keyword>
<dbReference type="PRINTS" id="PR01161">
    <property type="entry name" value="TUBULIN"/>
</dbReference>
<evidence type="ECO:0000313" key="8">
    <source>
        <dbReference type="EMBL" id="KAA3682182.1"/>
    </source>
</evidence>
<dbReference type="InterPro" id="IPR002452">
    <property type="entry name" value="Alpha_tubulin"/>
</dbReference>
<dbReference type="InterPro" id="IPR000217">
    <property type="entry name" value="Tubulin"/>
</dbReference>
<name>A0A5J4P3S9_9TREM</name>
<gene>
    <name evidence="8" type="ORF">DEA37_0001609</name>
</gene>
<reference evidence="8 9" key="1">
    <citation type="journal article" date="2019" name="Gigascience">
        <title>Whole-genome sequence of the oriental lung fluke Paragonimus westermani.</title>
        <authorList>
            <person name="Oey H."/>
            <person name="Zakrzewski M."/>
            <person name="Narain K."/>
            <person name="Devi K.R."/>
            <person name="Agatsuma T."/>
            <person name="Nawaratna S."/>
            <person name="Gobert G.N."/>
            <person name="Jones M.K."/>
            <person name="Ragan M.A."/>
            <person name="McManus D.P."/>
            <person name="Krause L."/>
        </authorList>
    </citation>
    <scope>NUCLEOTIDE SEQUENCE [LARGE SCALE GENOMIC DNA]</scope>
    <source>
        <strain evidence="8 9">IND2009</strain>
    </source>
</reference>
<sequence>MSKTTDLTIDLSVKSRVAHEKRDKEVPMKTKPLLGENVQFMFQQVEGSVSQEADKFFGKNPTVNNSLRNDLAPKTLSINGITPINSSTVNPSSGARVWIHYTMRECVSLLVGQAGVQKGNACWELYCFEHGIQLDGHFGGQRLGGKGDDSFTTFFNDTGSGRHVPRAVFVDLEPTVVDEIRRGIYRQLFHPEQIISGKEDAANNYAHTIYGGILTFERAIPSLFQKWKCLCKTEQCKFRASDPMVLQSAIKT</sequence>
<dbReference type="InterPro" id="IPR036525">
    <property type="entry name" value="Tubulin/FtsZ_GTPase_sf"/>
</dbReference>
<dbReference type="Gene3D" id="3.40.50.1440">
    <property type="entry name" value="Tubulin/FtsZ, GTPase domain"/>
    <property type="match status" value="1"/>
</dbReference>
<dbReference type="Pfam" id="PF00091">
    <property type="entry name" value="Tubulin"/>
    <property type="match status" value="1"/>
</dbReference>
<comment type="similarity">
    <text evidence="1">Belongs to the tubulin family.</text>
</comment>
<evidence type="ECO:0000256" key="4">
    <source>
        <dbReference type="ARBA" id="ARBA00022801"/>
    </source>
</evidence>
<dbReference type="AlphaFoldDB" id="A0A5J4P3S9"/>
<evidence type="ECO:0000256" key="2">
    <source>
        <dbReference type="ARBA" id="ARBA00022701"/>
    </source>
</evidence>
<dbReference type="GO" id="GO:0016787">
    <property type="term" value="F:hydrolase activity"/>
    <property type="evidence" value="ECO:0007669"/>
    <property type="project" value="UniProtKB-KW"/>
</dbReference>
<keyword evidence="3" id="KW-0547">Nucleotide-binding</keyword>
<dbReference type="GO" id="GO:0005874">
    <property type="term" value="C:microtubule"/>
    <property type="evidence" value="ECO:0007669"/>
    <property type="project" value="UniProtKB-KW"/>
</dbReference>
<dbReference type="GO" id="GO:0005525">
    <property type="term" value="F:GTP binding"/>
    <property type="evidence" value="ECO:0007669"/>
    <property type="project" value="UniProtKB-KW"/>
</dbReference>
<feature type="domain" description="Tubulin/FtsZ GTPase" evidence="7">
    <location>
        <begin position="106"/>
        <end position="207"/>
    </location>
</feature>
<dbReference type="Proteomes" id="UP000324629">
    <property type="component" value="Unassembled WGS sequence"/>
</dbReference>
<evidence type="ECO:0000256" key="1">
    <source>
        <dbReference type="ARBA" id="ARBA00009636"/>
    </source>
</evidence>
<evidence type="ECO:0000256" key="6">
    <source>
        <dbReference type="ARBA" id="ARBA00049117"/>
    </source>
</evidence>
<proteinExistence type="inferred from homology"/>
<dbReference type="GO" id="GO:0005200">
    <property type="term" value="F:structural constituent of cytoskeleton"/>
    <property type="evidence" value="ECO:0007669"/>
    <property type="project" value="InterPro"/>
</dbReference>